<dbReference type="InterPro" id="IPR006094">
    <property type="entry name" value="Oxid_FAD_bind_N"/>
</dbReference>
<dbReference type="GO" id="GO:0016491">
    <property type="term" value="F:oxidoreductase activity"/>
    <property type="evidence" value="ECO:0007669"/>
    <property type="project" value="UniProtKB-KW"/>
</dbReference>
<dbReference type="InterPro" id="IPR016169">
    <property type="entry name" value="FAD-bd_PCMH_sub2"/>
</dbReference>
<dbReference type="Gene3D" id="3.30.465.10">
    <property type="match status" value="1"/>
</dbReference>
<proteinExistence type="inferred from homology"/>
<sequence>MLRKIKQSEYLLAAFCFTLAACASQQSCKCRPSDPCCWPALNDWNQLNDTVNRHVIQTTPPGTARYPGEFHNKTACEMITSVYQSSDLIAKTSYMIDFRESTGAYALSIFTHYWQEAQFHSDFTSECCAVSTKGQNAVTISPRMQWQDMHRFADEHSSIIVGGGASTVGCIGGFLQSGGHSPLSSIYGLAMDQVLEMKVVLPSGEYITANDYQNQEIY</sequence>
<reference evidence="5 6" key="1">
    <citation type="submission" date="2019-06" db="EMBL/GenBank/DDBJ databases">
        <authorList>
            <person name="Palmer J.M."/>
        </authorList>
    </citation>
    <scope>NUCLEOTIDE SEQUENCE [LARGE SCALE GENOMIC DNA]</scope>
    <source>
        <strain evidence="5 6">TWF106</strain>
    </source>
</reference>
<evidence type="ECO:0000256" key="1">
    <source>
        <dbReference type="ARBA" id="ARBA00005466"/>
    </source>
</evidence>
<feature type="signal peptide" evidence="3">
    <location>
        <begin position="1"/>
        <end position="24"/>
    </location>
</feature>
<keyword evidence="3" id="KW-0732">Signal</keyword>
<dbReference type="PANTHER" id="PTHR13878:SF91">
    <property type="entry name" value="FAD BINDING DOMAIN PROTEIN (AFU_ORTHOLOGUE AFUA_6G12070)-RELATED"/>
    <property type="match status" value="1"/>
</dbReference>
<evidence type="ECO:0000313" key="6">
    <source>
        <dbReference type="Proteomes" id="UP000472727"/>
    </source>
</evidence>
<dbReference type="InterPro" id="IPR050432">
    <property type="entry name" value="FAD-linked_Oxidoreductases_BP"/>
</dbReference>
<comment type="similarity">
    <text evidence="1">Belongs to the oxygen-dependent FAD-linked oxidoreductase family.</text>
</comment>
<protein>
    <recommendedName>
        <fullName evidence="4">FAD linked oxidase N-terminal domain-containing protein</fullName>
    </recommendedName>
</protein>
<dbReference type="PANTHER" id="PTHR13878">
    <property type="entry name" value="GULONOLACTONE OXIDASE"/>
    <property type="match status" value="1"/>
</dbReference>
<dbReference type="GO" id="GO:0050660">
    <property type="term" value="F:flavin adenine dinucleotide binding"/>
    <property type="evidence" value="ECO:0007669"/>
    <property type="project" value="InterPro"/>
</dbReference>
<keyword evidence="2" id="KW-0560">Oxidoreductase</keyword>
<dbReference type="InterPro" id="IPR036318">
    <property type="entry name" value="FAD-bd_PCMH-like_sf"/>
</dbReference>
<evidence type="ECO:0000256" key="2">
    <source>
        <dbReference type="ARBA" id="ARBA00023002"/>
    </source>
</evidence>
<dbReference type="PROSITE" id="PS51257">
    <property type="entry name" value="PROKAR_LIPOPROTEIN"/>
    <property type="match status" value="1"/>
</dbReference>
<accession>A0A7C8QVJ8</accession>
<evidence type="ECO:0000313" key="5">
    <source>
        <dbReference type="EMBL" id="KAF3225452.1"/>
    </source>
</evidence>
<dbReference type="SUPFAM" id="SSF56176">
    <property type="entry name" value="FAD-binding/transporter-associated domain-like"/>
    <property type="match status" value="1"/>
</dbReference>
<dbReference type="EMBL" id="WIWS01000015">
    <property type="protein sequence ID" value="KAF3225452.1"/>
    <property type="molecule type" value="Genomic_DNA"/>
</dbReference>
<name>A0A7C8QVJ8_ORBOL</name>
<dbReference type="AlphaFoldDB" id="A0A7C8QVJ8"/>
<comment type="caution">
    <text evidence="5">The sequence shown here is derived from an EMBL/GenBank/DDBJ whole genome shotgun (WGS) entry which is preliminary data.</text>
</comment>
<evidence type="ECO:0000259" key="4">
    <source>
        <dbReference type="Pfam" id="PF01565"/>
    </source>
</evidence>
<feature type="chain" id="PRO_5028949787" description="FAD linked oxidase N-terminal domain-containing protein" evidence="3">
    <location>
        <begin position="25"/>
        <end position="218"/>
    </location>
</feature>
<dbReference type="Proteomes" id="UP000472727">
    <property type="component" value="Unassembled WGS sequence"/>
</dbReference>
<dbReference type="Pfam" id="PF01565">
    <property type="entry name" value="FAD_binding_4"/>
    <property type="match status" value="1"/>
</dbReference>
<gene>
    <name evidence="5" type="ORF">TWF106_002588</name>
</gene>
<evidence type="ECO:0000256" key="3">
    <source>
        <dbReference type="SAM" id="SignalP"/>
    </source>
</evidence>
<organism evidence="5 6">
    <name type="scientific">Orbilia oligospora</name>
    <name type="common">Nematode-trapping fungus</name>
    <name type="synonym">Arthrobotrys oligospora</name>
    <dbReference type="NCBI Taxonomy" id="2813651"/>
    <lineage>
        <taxon>Eukaryota</taxon>
        <taxon>Fungi</taxon>
        <taxon>Dikarya</taxon>
        <taxon>Ascomycota</taxon>
        <taxon>Pezizomycotina</taxon>
        <taxon>Orbiliomycetes</taxon>
        <taxon>Orbiliales</taxon>
        <taxon>Orbiliaceae</taxon>
        <taxon>Orbilia</taxon>
    </lineage>
</organism>
<feature type="domain" description="FAD linked oxidase N-terminal" evidence="4">
    <location>
        <begin position="135"/>
        <end position="209"/>
    </location>
</feature>